<dbReference type="GeneID" id="9183371"/>
<accession>D5GKU2</accession>
<organism evidence="1 2">
    <name type="scientific">Tuber melanosporum (strain Mel28)</name>
    <name type="common">Perigord black truffle</name>
    <dbReference type="NCBI Taxonomy" id="656061"/>
    <lineage>
        <taxon>Eukaryota</taxon>
        <taxon>Fungi</taxon>
        <taxon>Dikarya</taxon>
        <taxon>Ascomycota</taxon>
        <taxon>Pezizomycotina</taxon>
        <taxon>Pezizomycetes</taxon>
        <taxon>Pezizales</taxon>
        <taxon>Tuberaceae</taxon>
        <taxon>Tuber</taxon>
    </lineage>
</organism>
<keyword evidence="2" id="KW-1185">Reference proteome</keyword>
<reference evidence="1 2" key="1">
    <citation type="journal article" date="2010" name="Nature">
        <title>Perigord black truffle genome uncovers evolutionary origins and mechanisms of symbiosis.</title>
        <authorList>
            <person name="Martin F."/>
            <person name="Kohler A."/>
            <person name="Murat C."/>
            <person name="Balestrini R."/>
            <person name="Coutinho P.M."/>
            <person name="Jaillon O."/>
            <person name="Montanini B."/>
            <person name="Morin E."/>
            <person name="Noel B."/>
            <person name="Percudani R."/>
            <person name="Porcel B."/>
            <person name="Rubini A."/>
            <person name="Amicucci A."/>
            <person name="Amselem J."/>
            <person name="Anthouard V."/>
            <person name="Arcioni S."/>
            <person name="Artiguenave F."/>
            <person name="Aury J.M."/>
            <person name="Ballario P."/>
            <person name="Bolchi A."/>
            <person name="Brenna A."/>
            <person name="Brun A."/>
            <person name="Buee M."/>
            <person name="Cantarel B."/>
            <person name="Chevalier G."/>
            <person name="Couloux A."/>
            <person name="Da Silva C."/>
            <person name="Denoeud F."/>
            <person name="Duplessis S."/>
            <person name="Ghignone S."/>
            <person name="Hilselberger B."/>
            <person name="Iotti M."/>
            <person name="Marcais B."/>
            <person name="Mello A."/>
            <person name="Miranda M."/>
            <person name="Pacioni G."/>
            <person name="Quesneville H."/>
            <person name="Riccioni C."/>
            <person name="Ruotolo R."/>
            <person name="Splivallo R."/>
            <person name="Stocchi V."/>
            <person name="Tisserant E."/>
            <person name="Viscomi A.R."/>
            <person name="Zambonelli A."/>
            <person name="Zampieri E."/>
            <person name="Henrissat B."/>
            <person name="Lebrun M.H."/>
            <person name="Paolocci F."/>
            <person name="Bonfante P."/>
            <person name="Ottonello S."/>
            <person name="Wincker P."/>
        </authorList>
    </citation>
    <scope>NUCLEOTIDE SEQUENCE [LARGE SCALE GENOMIC DNA]</scope>
    <source>
        <strain evidence="1 2">Mel28</strain>
    </source>
</reference>
<name>D5GKU2_TUBMM</name>
<dbReference type="AlphaFoldDB" id="D5GKU2"/>
<sequence length="122" mass="13404">MPYPTSGAGLIARARSRVIISAGCCVRVVGHRGHSNNGQGGVGGGEMLRGQGVSVELRDEKVSWDGPRPSHDTIEMDGKFWGGFFSFFPPWEICTLRLFQGKPHTVTTWTFGLLGYRFSNLF</sequence>
<protein>
    <submittedName>
        <fullName evidence="1">(Perigord truffle) hypothetical protein</fullName>
    </submittedName>
</protein>
<dbReference type="RefSeq" id="XP_002840944.1">
    <property type="nucleotide sequence ID" value="XM_002840898.1"/>
</dbReference>
<dbReference type="Proteomes" id="UP000006911">
    <property type="component" value="Unassembled WGS sequence"/>
</dbReference>
<dbReference type="EMBL" id="FN430341">
    <property type="protein sequence ID" value="CAZ85135.1"/>
    <property type="molecule type" value="Genomic_DNA"/>
</dbReference>
<dbReference type="KEGG" id="tml:GSTUM_00009771001"/>
<evidence type="ECO:0000313" key="1">
    <source>
        <dbReference type="EMBL" id="CAZ85135.1"/>
    </source>
</evidence>
<dbReference type="InParanoid" id="D5GKU2"/>
<dbReference type="HOGENOM" id="CLU_2028417_0_0_1"/>
<proteinExistence type="predicted"/>
<gene>
    <name evidence="1" type="ORF">GSTUM_00009771001</name>
</gene>
<evidence type="ECO:0000313" key="2">
    <source>
        <dbReference type="Proteomes" id="UP000006911"/>
    </source>
</evidence>